<reference evidence="2" key="1">
    <citation type="journal article" date="2017" name="Nat. Commun.">
        <title>The asparagus genome sheds light on the origin and evolution of a young Y chromosome.</title>
        <authorList>
            <person name="Harkess A."/>
            <person name="Zhou J."/>
            <person name="Xu C."/>
            <person name="Bowers J.E."/>
            <person name="Van der Hulst R."/>
            <person name="Ayyampalayam S."/>
            <person name="Mercati F."/>
            <person name="Riccardi P."/>
            <person name="McKain M.R."/>
            <person name="Kakrana A."/>
            <person name="Tang H."/>
            <person name="Ray J."/>
            <person name="Groenendijk J."/>
            <person name="Arikit S."/>
            <person name="Mathioni S.M."/>
            <person name="Nakano M."/>
            <person name="Shan H."/>
            <person name="Telgmann-Rauber A."/>
            <person name="Kanno A."/>
            <person name="Yue Z."/>
            <person name="Chen H."/>
            <person name="Li W."/>
            <person name="Chen Y."/>
            <person name="Xu X."/>
            <person name="Zhang Y."/>
            <person name="Luo S."/>
            <person name="Chen H."/>
            <person name="Gao J."/>
            <person name="Mao Z."/>
            <person name="Pires J.C."/>
            <person name="Luo M."/>
            <person name="Kudrna D."/>
            <person name="Wing R.A."/>
            <person name="Meyers B.C."/>
            <person name="Yi K."/>
            <person name="Kong H."/>
            <person name="Lavrijsen P."/>
            <person name="Sunseri F."/>
            <person name="Falavigna A."/>
            <person name="Ye Y."/>
            <person name="Leebens-Mack J.H."/>
            <person name="Chen G."/>
        </authorList>
    </citation>
    <scope>NUCLEOTIDE SEQUENCE [LARGE SCALE GENOMIC DNA]</scope>
    <source>
        <strain evidence="2">cv. DH0086</strain>
    </source>
</reference>
<dbReference type="SUPFAM" id="SSF48371">
    <property type="entry name" value="ARM repeat"/>
    <property type="match status" value="1"/>
</dbReference>
<evidence type="ECO:0000313" key="2">
    <source>
        <dbReference type="Proteomes" id="UP000243459"/>
    </source>
</evidence>
<dbReference type="Gene3D" id="1.25.10.10">
    <property type="entry name" value="Leucine-rich Repeat Variant"/>
    <property type="match status" value="1"/>
</dbReference>
<dbReference type="AlphaFoldDB" id="A0A5P1E7Z4"/>
<sequence length="192" mass="21307">MMDYMEGDRNSQPAIGLLRNLASLKYISDIIQSSELFIRVILELDSSSPGTRTEAARAITELNSKSRKEIVNAIPKLVRMMEAKGSEEKEAAAEALASILKSSSGMKREFRKEERGIVNAVMLLDPLVGDVEKKYVIEVLLSVSQSRKSRRQMVALGACVFLKRLAGMEVEGAKKLLECLEKGKFLGVFPRN</sequence>
<dbReference type="EMBL" id="CM007389">
    <property type="protein sequence ID" value="ONK58579.1"/>
    <property type="molecule type" value="Genomic_DNA"/>
</dbReference>
<gene>
    <name evidence="1" type="ORF">A4U43_C09F14520</name>
</gene>
<evidence type="ECO:0008006" key="3">
    <source>
        <dbReference type="Google" id="ProtNLM"/>
    </source>
</evidence>
<dbReference type="InterPro" id="IPR011989">
    <property type="entry name" value="ARM-like"/>
</dbReference>
<dbReference type="Gramene" id="ONK58579">
    <property type="protein sequence ID" value="ONK58579"/>
    <property type="gene ID" value="A4U43_C09F14520"/>
</dbReference>
<dbReference type="InterPro" id="IPR016024">
    <property type="entry name" value="ARM-type_fold"/>
</dbReference>
<dbReference type="OMA" id="PMENAKM"/>
<evidence type="ECO:0000313" key="1">
    <source>
        <dbReference type="EMBL" id="ONK58579.1"/>
    </source>
</evidence>
<organism evidence="1 2">
    <name type="scientific">Asparagus officinalis</name>
    <name type="common">Garden asparagus</name>
    <dbReference type="NCBI Taxonomy" id="4686"/>
    <lineage>
        <taxon>Eukaryota</taxon>
        <taxon>Viridiplantae</taxon>
        <taxon>Streptophyta</taxon>
        <taxon>Embryophyta</taxon>
        <taxon>Tracheophyta</taxon>
        <taxon>Spermatophyta</taxon>
        <taxon>Magnoliopsida</taxon>
        <taxon>Liliopsida</taxon>
        <taxon>Asparagales</taxon>
        <taxon>Asparagaceae</taxon>
        <taxon>Asparagoideae</taxon>
        <taxon>Asparagus</taxon>
    </lineage>
</organism>
<dbReference type="PANTHER" id="PTHR46043:SF13">
    <property type="entry name" value="ARM REPEAT SUPERFAMILY PROTEIN"/>
    <property type="match status" value="1"/>
</dbReference>
<protein>
    <recommendedName>
        <fullName evidence="3">Condensin complex subunit 1 C-terminal domain-containing protein</fullName>
    </recommendedName>
</protein>
<name>A0A5P1E7Z4_ASPOF</name>
<dbReference type="PANTHER" id="PTHR46043">
    <property type="entry name" value="ARM REPEAT SUPERFAMILY PROTEIN"/>
    <property type="match status" value="1"/>
</dbReference>
<keyword evidence="2" id="KW-1185">Reference proteome</keyword>
<proteinExistence type="predicted"/>
<accession>A0A5P1E7Z4</accession>
<dbReference type="Proteomes" id="UP000243459">
    <property type="component" value="Chromosome 9"/>
</dbReference>